<dbReference type="Pfam" id="PF02050">
    <property type="entry name" value="FliJ"/>
    <property type="match status" value="1"/>
</dbReference>
<dbReference type="Proteomes" id="UP000623681">
    <property type="component" value="Unassembled WGS sequence"/>
</dbReference>
<name>A0A937FFA0_9CLOT</name>
<evidence type="ECO:0000256" key="5">
    <source>
        <dbReference type="ARBA" id="ARBA00022475"/>
    </source>
</evidence>
<keyword evidence="7" id="KW-1005">Bacterial flagellum biogenesis</keyword>
<evidence type="ECO:0000256" key="9">
    <source>
        <dbReference type="ARBA" id="ARBA00023136"/>
    </source>
</evidence>
<evidence type="ECO:0000256" key="11">
    <source>
        <dbReference type="SAM" id="Coils"/>
    </source>
</evidence>
<dbReference type="GO" id="GO:0005886">
    <property type="term" value="C:plasma membrane"/>
    <property type="evidence" value="ECO:0007669"/>
    <property type="project" value="UniProtKB-SubCell"/>
</dbReference>
<evidence type="ECO:0000256" key="8">
    <source>
        <dbReference type="ARBA" id="ARBA00022927"/>
    </source>
</evidence>
<dbReference type="GO" id="GO:0015031">
    <property type="term" value="P:protein transport"/>
    <property type="evidence" value="ECO:0007669"/>
    <property type="project" value="UniProtKB-KW"/>
</dbReference>
<dbReference type="GO" id="GO:0009288">
    <property type="term" value="C:bacterial-type flagellum"/>
    <property type="evidence" value="ECO:0007669"/>
    <property type="project" value="InterPro"/>
</dbReference>
<organism evidence="12 13">
    <name type="scientific">Clostridium paridis</name>
    <dbReference type="NCBI Taxonomy" id="2803863"/>
    <lineage>
        <taxon>Bacteria</taxon>
        <taxon>Bacillati</taxon>
        <taxon>Bacillota</taxon>
        <taxon>Clostridia</taxon>
        <taxon>Eubacteriales</taxon>
        <taxon>Clostridiaceae</taxon>
        <taxon>Clostridium</taxon>
    </lineage>
</organism>
<sequence length="146" mass="17917">MGERFTFKLDKLLDMRVKNEEESVRLFKDTQREKIIIEEKLDDMRNDYDRYRGIKPGESIVYQKIKRNYMTALNQGIAEKEKELEIKDRELEIRRDNLKQRTIERKTVERLKEKKYEAFTKEQDRIERVNNDEFALYAYIRNTERG</sequence>
<accession>A0A937FFA0</accession>
<protein>
    <recommendedName>
        <fullName evidence="3">Flagellar FliJ protein</fullName>
    </recommendedName>
</protein>
<evidence type="ECO:0000313" key="12">
    <source>
        <dbReference type="EMBL" id="MBL4932930.1"/>
    </source>
</evidence>
<keyword evidence="8" id="KW-0653">Protein transport</keyword>
<feature type="coiled-coil region" evidence="11">
    <location>
        <begin position="27"/>
        <end position="101"/>
    </location>
</feature>
<evidence type="ECO:0000256" key="2">
    <source>
        <dbReference type="ARBA" id="ARBA00010004"/>
    </source>
</evidence>
<evidence type="ECO:0000256" key="1">
    <source>
        <dbReference type="ARBA" id="ARBA00004413"/>
    </source>
</evidence>
<dbReference type="EMBL" id="JAESWA010000023">
    <property type="protein sequence ID" value="MBL4932930.1"/>
    <property type="molecule type" value="Genomic_DNA"/>
</dbReference>
<dbReference type="GO" id="GO:0044781">
    <property type="term" value="P:bacterial-type flagellum organization"/>
    <property type="evidence" value="ECO:0007669"/>
    <property type="project" value="UniProtKB-KW"/>
</dbReference>
<dbReference type="Gene3D" id="1.10.287.1700">
    <property type="match status" value="1"/>
</dbReference>
<keyword evidence="6" id="KW-0145">Chemotaxis</keyword>
<gene>
    <name evidence="12" type="primary">fliJ</name>
    <name evidence="12" type="ORF">JK634_14040</name>
</gene>
<comment type="caution">
    <text evidence="12">The sequence shown here is derived from an EMBL/GenBank/DDBJ whole genome shotgun (WGS) entry which is preliminary data.</text>
</comment>
<evidence type="ECO:0000256" key="7">
    <source>
        <dbReference type="ARBA" id="ARBA00022795"/>
    </source>
</evidence>
<evidence type="ECO:0000256" key="10">
    <source>
        <dbReference type="ARBA" id="ARBA00023225"/>
    </source>
</evidence>
<evidence type="ECO:0000313" key="13">
    <source>
        <dbReference type="Proteomes" id="UP000623681"/>
    </source>
</evidence>
<comment type="similarity">
    <text evidence="2">Belongs to the FliJ family.</text>
</comment>
<dbReference type="RefSeq" id="WP_202768311.1">
    <property type="nucleotide sequence ID" value="NZ_JAESWA010000023.1"/>
</dbReference>
<dbReference type="InterPro" id="IPR012823">
    <property type="entry name" value="Flagell_FliJ"/>
</dbReference>
<evidence type="ECO:0000256" key="6">
    <source>
        <dbReference type="ARBA" id="ARBA00022500"/>
    </source>
</evidence>
<keyword evidence="11" id="KW-0175">Coiled coil</keyword>
<dbReference type="AlphaFoldDB" id="A0A937FFA0"/>
<keyword evidence="5" id="KW-1003">Cell membrane</keyword>
<keyword evidence="13" id="KW-1185">Reference proteome</keyword>
<evidence type="ECO:0000256" key="4">
    <source>
        <dbReference type="ARBA" id="ARBA00022448"/>
    </source>
</evidence>
<keyword evidence="12" id="KW-0282">Flagellum</keyword>
<dbReference type="NCBIfam" id="TIGR02473">
    <property type="entry name" value="flagell_FliJ"/>
    <property type="match status" value="1"/>
</dbReference>
<keyword evidence="12" id="KW-0966">Cell projection</keyword>
<dbReference type="GO" id="GO:0006935">
    <property type="term" value="P:chemotaxis"/>
    <property type="evidence" value="ECO:0007669"/>
    <property type="project" value="UniProtKB-KW"/>
</dbReference>
<reference evidence="12" key="1">
    <citation type="submission" date="2021-01" db="EMBL/GenBank/DDBJ databases">
        <title>Genome public.</title>
        <authorList>
            <person name="Liu C."/>
            <person name="Sun Q."/>
        </authorList>
    </citation>
    <scope>NUCLEOTIDE SEQUENCE</scope>
    <source>
        <strain evidence="12">YIM B02565</strain>
    </source>
</reference>
<keyword evidence="4" id="KW-0813">Transport</keyword>
<evidence type="ECO:0000256" key="3">
    <source>
        <dbReference type="ARBA" id="ARBA00020392"/>
    </source>
</evidence>
<dbReference type="GO" id="GO:0071973">
    <property type="term" value="P:bacterial-type flagellum-dependent cell motility"/>
    <property type="evidence" value="ECO:0007669"/>
    <property type="project" value="InterPro"/>
</dbReference>
<keyword evidence="10" id="KW-1006">Bacterial flagellum protein export</keyword>
<comment type="subcellular location">
    <subcellularLocation>
        <location evidence="1">Cell membrane</location>
        <topology evidence="1">Peripheral membrane protein</topology>
        <orientation evidence="1">Cytoplasmic side</orientation>
    </subcellularLocation>
</comment>
<dbReference type="InterPro" id="IPR053716">
    <property type="entry name" value="Flag_assembly_chemotaxis_eff"/>
</dbReference>
<keyword evidence="9" id="KW-0472">Membrane</keyword>
<keyword evidence="12" id="KW-0969">Cilium</keyword>
<proteinExistence type="inferred from homology"/>